<keyword evidence="11" id="KW-0433">Leucine-rich repeat</keyword>
<dbReference type="PROSITE" id="PS00107">
    <property type="entry name" value="PROTEIN_KINASE_ATP"/>
    <property type="match status" value="1"/>
</dbReference>
<evidence type="ECO:0000256" key="15">
    <source>
        <dbReference type="ARBA" id="ARBA00022737"/>
    </source>
</evidence>
<evidence type="ECO:0000256" key="30">
    <source>
        <dbReference type="SAM" id="Phobius"/>
    </source>
</evidence>
<dbReference type="Pfam" id="PF00560">
    <property type="entry name" value="LRR_1"/>
    <property type="match status" value="10"/>
</dbReference>
<evidence type="ECO:0000256" key="17">
    <source>
        <dbReference type="ARBA" id="ARBA00022777"/>
    </source>
</evidence>
<dbReference type="EC" id="2.7.11.1" evidence="7"/>
<dbReference type="InterPro" id="IPR017441">
    <property type="entry name" value="Protein_kinase_ATP_BS"/>
</dbReference>
<keyword evidence="13 30" id="KW-0812">Transmembrane</keyword>
<keyword evidence="23" id="KW-0325">Glycoprotein</keyword>
<dbReference type="InterPro" id="IPR013210">
    <property type="entry name" value="LRR_N_plant-typ"/>
</dbReference>
<comment type="similarity">
    <text evidence="6">Belongs to the protein kinase superfamily. Ser/Thr protein kinase family.</text>
</comment>
<dbReference type="FunFam" id="3.30.200.20:FF:000432">
    <property type="entry name" value="LRR receptor-like serine/threonine-protein kinase EFR"/>
    <property type="match status" value="1"/>
</dbReference>
<evidence type="ECO:0000256" key="1">
    <source>
        <dbReference type="ARBA" id="ARBA00001936"/>
    </source>
</evidence>
<dbReference type="Pfam" id="PF00069">
    <property type="entry name" value="Pkinase"/>
    <property type="match status" value="1"/>
</dbReference>
<evidence type="ECO:0000256" key="22">
    <source>
        <dbReference type="ARBA" id="ARBA00023170"/>
    </source>
</evidence>
<keyword evidence="9" id="KW-0723">Serine/threonine-protein kinase</keyword>
<evidence type="ECO:0000256" key="11">
    <source>
        <dbReference type="ARBA" id="ARBA00022614"/>
    </source>
</evidence>
<keyword evidence="18" id="KW-0256">Endoplasmic reticulum</keyword>
<evidence type="ECO:0000313" key="33">
    <source>
        <dbReference type="Proteomes" id="UP000026960"/>
    </source>
</evidence>
<keyword evidence="20 30" id="KW-1133">Transmembrane helix</keyword>
<reference evidence="32" key="1">
    <citation type="journal article" date="2009" name="Rice">
        <title>De Novo Next Generation Sequencing of Plant Genomes.</title>
        <authorList>
            <person name="Rounsley S."/>
            <person name="Marri P.R."/>
            <person name="Yu Y."/>
            <person name="He R."/>
            <person name="Sisneros N."/>
            <person name="Goicoechea J.L."/>
            <person name="Lee S.J."/>
            <person name="Angelova A."/>
            <person name="Kudrna D."/>
            <person name="Luo M."/>
            <person name="Affourtit J."/>
            <person name="Desany B."/>
            <person name="Knight J."/>
            <person name="Niazi F."/>
            <person name="Egholm M."/>
            <person name="Wing R.A."/>
        </authorList>
    </citation>
    <scope>NUCLEOTIDE SEQUENCE [LARGE SCALE GENOMIC DNA]</scope>
    <source>
        <strain evidence="32">cv. IRGC 105608</strain>
    </source>
</reference>
<evidence type="ECO:0000256" key="28">
    <source>
        <dbReference type="ARBA" id="ARBA00072040"/>
    </source>
</evidence>
<organism evidence="32">
    <name type="scientific">Oryza barthii</name>
    <dbReference type="NCBI Taxonomy" id="65489"/>
    <lineage>
        <taxon>Eukaryota</taxon>
        <taxon>Viridiplantae</taxon>
        <taxon>Streptophyta</taxon>
        <taxon>Embryophyta</taxon>
        <taxon>Tracheophyta</taxon>
        <taxon>Spermatophyta</taxon>
        <taxon>Magnoliopsida</taxon>
        <taxon>Liliopsida</taxon>
        <taxon>Poales</taxon>
        <taxon>Poaceae</taxon>
        <taxon>BOP clade</taxon>
        <taxon>Oryzoideae</taxon>
        <taxon>Oryzeae</taxon>
        <taxon>Oryzinae</taxon>
        <taxon>Oryza</taxon>
    </lineage>
</organism>
<evidence type="ECO:0000256" key="4">
    <source>
        <dbReference type="ARBA" id="ARBA00004389"/>
    </source>
</evidence>
<name>A0A0D3GI50_9ORYZ</name>
<dbReference type="PANTHER" id="PTHR48053">
    <property type="entry name" value="LEUCINE RICH REPEAT FAMILY PROTEIN, EXPRESSED"/>
    <property type="match status" value="1"/>
</dbReference>
<comment type="catalytic activity">
    <reaction evidence="25">
        <text>L-seryl-[protein] + ATP = O-phospho-L-seryl-[protein] + ADP + H(+)</text>
        <dbReference type="Rhea" id="RHEA:17989"/>
        <dbReference type="Rhea" id="RHEA-COMP:9863"/>
        <dbReference type="Rhea" id="RHEA-COMP:11604"/>
        <dbReference type="ChEBI" id="CHEBI:15378"/>
        <dbReference type="ChEBI" id="CHEBI:29999"/>
        <dbReference type="ChEBI" id="CHEBI:30616"/>
        <dbReference type="ChEBI" id="CHEBI:83421"/>
        <dbReference type="ChEBI" id="CHEBI:456216"/>
        <dbReference type="EC" id="2.7.11.1"/>
    </reaction>
</comment>
<feature type="binding site" evidence="29">
    <location>
        <position position="865"/>
    </location>
    <ligand>
        <name>ATP</name>
        <dbReference type="ChEBI" id="CHEBI:30616"/>
    </ligand>
</feature>
<dbReference type="Pfam" id="PF08263">
    <property type="entry name" value="LRRNT_2"/>
    <property type="match status" value="1"/>
</dbReference>
<dbReference type="GO" id="GO:0005886">
    <property type="term" value="C:plasma membrane"/>
    <property type="evidence" value="ECO:0007669"/>
    <property type="project" value="UniProtKB-SubCell"/>
</dbReference>
<keyword evidence="10" id="KW-0597">Phosphoprotein</keyword>
<dbReference type="FunFam" id="3.80.10.10:FF:000095">
    <property type="entry name" value="LRR receptor-like serine/threonine-protein kinase GSO1"/>
    <property type="match status" value="1"/>
</dbReference>
<evidence type="ECO:0000256" key="14">
    <source>
        <dbReference type="ARBA" id="ARBA00022729"/>
    </source>
</evidence>
<keyword evidence="21 30" id="KW-0472">Membrane</keyword>
<dbReference type="FunFam" id="3.80.10.10:FF:001158">
    <property type="entry name" value="Leucine-rich repeat protein kinase family protein"/>
    <property type="match status" value="1"/>
</dbReference>
<evidence type="ECO:0000256" key="18">
    <source>
        <dbReference type="ARBA" id="ARBA00022824"/>
    </source>
</evidence>
<dbReference type="HOGENOM" id="CLU_000288_22_0_1"/>
<reference evidence="32" key="2">
    <citation type="submission" date="2015-03" db="UniProtKB">
        <authorList>
            <consortium name="EnsemblPlants"/>
        </authorList>
    </citation>
    <scope>IDENTIFICATION</scope>
</reference>
<evidence type="ECO:0000256" key="27">
    <source>
        <dbReference type="ARBA" id="ARBA00056628"/>
    </source>
</evidence>
<dbReference type="Proteomes" id="UP000026960">
    <property type="component" value="Chromosome 6"/>
</dbReference>
<dbReference type="GO" id="GO:0004674">
    <property type="term" value="F:protein serine/threonine kinase activity"/>
    <property type="evidence" value="ECO:0007669"/>
    <property type="project" value="UniProtKB-KW"/>
</dbReference>
<evidence type="ECO:0000256" key="3">
    <source>
        <dbReference type="ARBA" id="ARBA00004162"/>
    </source>
</evidence>
<dbReference type="AlphaFoldDB" id="A0A0D3GI50"/>
<feature type="domain" description="Protein kinase" evidence="31">
    <location>
        <begin position="836"/>
        <end position="1139"/>
    </location>
</feature>
<evidence type="ECO:0000256" key="21">
    <source>
        <dbReference type="ARBA" id="ARBA00023136"/>
    </source>
</evidence>
<evidence type="ECO:0000256" key="10">
    <source>
        <dbReference type="ARBA" id="ARBA00022553"/>
    </source>
</evidence>
<evidence type="ECO:0000256" key="5">
    <source>
        <dbReference type="ARBA" id="ARBA00004479"/>
    </source>
</evidence>
<comment type="cofactor">
    <cofactor evidence="1">
        <name>Mn(2+)</name>
        <dbReference type="ChEBI" id="CHEBI:29035"/>
    </cofactor>
</comment>
<dbReference type="Gramene" id="OBART06G19330.1">
    <property type="protein sequence ID" value="OBART06G19330.1"/>
    <property type="gene ID" value="OBART06G19330"/>
</dbReference>
<dbReference type="InterPro" id="IPR003591">
    <property type="entry name" value="Leu-rich_rpt_typical-subtyp"/>
</dbReference>
<comment type="function">
    <text evidence="27">The processed protein kinase Xa21 chain released by protein cleavage after X.oryzae pv. oryzae protein Ax21 detection translocates into the nucleus where it can bind and regulate WRKY62, a transcription factor. Confers resistance to the bacterial pathogen X.oryzae pv. oryzae (Xoo).</text>
</comment>
<comment type="cofactor">
    <cofactor evidence="2">
        <name>Mg(2+)</name>
        <dbReference type="ChEBI" id="CHEBI:18420"/>
    </cofactor>
</comment>
<feature type="transmembrane region" description="Helical" evidence="30">
    <location>
        <begin position="782"/>
        <end position="804"/>
    </location>
</feature>
<keyword evidence="14" id="KW-0732">Signal</keyword>
<keyword evidence="17" id="KW-0418">Kinase</keyword>
<dbReference type="Gene3D" id="3.30.200.20">
    <property type="entry name" value="Phosphorylase Kinase, domain 1"/>
    <property type="match status" value="1"/>
</dbReference>
<proteinExistence type="inferred from homology"/>
<dbReference type="InterPro" id="IPR011009">
    <property type="entry name" value="Kinase-like_dom_sf"/>
</dbReference>
<evidence type="ECO:0000256" key="2">
    <source>
        <dbReference type="ARBA" id="ARBA00001946"/>
    </source>
</evidence>
<keyword evidence="8" id="KW-1003">Cell membrane</keyword>
<dbReference type="EnsemblPlants" id="OBART06G19330.1">
    <property type="protein sequence ID" value="OBART06G19330.1"/>
    <property type="gene ID" value="OBART06G19330"/>
</dbReference>
<evidence type="ECO:0000256" key="9">
    <source>
        <dbReference type="ARBA" id="ARBA00022527"/>
    </source>
</evidence>
<comment type="subcellular location">
    <subcellularLocation>
        <location evidence="3">Cell membrane</location>
        <topology evidence="3">Single-pass membrane protein</topology>
    </subcellularLocation>
    <subcellularLocation>
        <location evidence="4">Endoplasmic reticulum membrane</location>
        <topology evidence="4">Single-pass membrane protein</topology>
    </subcellularLocation>
    <subcellularLocation>
        <location evidence="5">Membrane</location>
        <topology evidence="5">Single-pass type I membrane protein</topology>
    </subcellularLocation>
</comment>
<evidence type="ECO:0000256" key="13">
    <source>
        <dbReference type="ARBA" id="ARBA00022692"/>
    </source>
</evidence>
<dbReference type="STRING" id="65489.A0A0D3GI50"/>
<accession>A0A0D3GI50</accession>
<dbReference type="SUPFAM" id="SSF56112">
    <property type="entry name" value="Protein kinase-like (PK-like)"/>
    <property type="match status" value="1"/>
</dbReference>
<dbReference type="FunFam" id="3.80.10.10:FF:000288">
    <property type="entry name" value="LRR receptor-like serine/threonine-protein kinase EFR"/>
    <property type="match status" value="1"/>
</dbReference>
<evidence type="ECO:0000313" key="32">
    <source>
        <dbReference type="EnsemblPlants" id="OBART06G19330.1"/>
    </source>
</evidence>
<evidence type="ECO:0000256" key="19">
    <source>
        <dbReference type="ARBA" id="ARBA00022840"/>
    </source>
</evidence>
<dbReference type="GO" id="GO:0005524">
    <property type="term" value="F:ATP binding"/>
    <property type="evidence" value="ECO:0007669"/>
    <property type="project" value="UniProtKB-UniRule"/>
</dbReference>
<dbReference type="InterPro" id="IPR000719">
    <property type="entry name" value="Prot_kinase_dom"/>
</dbReference>
<evidence type="ECO:0000256" key="23">
    <source>
        <dbReference type="ARBA" id="ARBA00023180"/>
    </source>
</evidence>
<keyword evidence="15" id="KW-0677">Repeat</keyword>
<evidence type="ECO:0000259" key="31">
    <source>
        <dbReference type="PROSITE" id="PS50011"/>
    </source>
</evidence>
<keyword evidence="16 29" id="KW-0547">Nucleotide-binding</keyword>
<sequence length="1143" mass="124879">MSNSKYRHCLVATSIRSRLPLAVILSYLLSFFASSSGATTLYDQPSIEFQSLLCLKLHLTNTDGILATWKNDSHQFCDWSGVTCSKRNSSRVVALELESFDLDGQIPPCIANLTFLTRIHLADNQLSGEIPRELGQLNKLQYLNLSSNKLRGKIPGTLSSCHQLQTVDLGSNILKGEIPQNLRHCLNLQVLNLDFNMLTGGIPEELGMLQNLSVLHLAGNSLTGGIPLSLGSTSSLVSVILANNSLTGPIPSLLANSSSLQVLSLTRNHLTGEIPPALFNSTSLRKLALGVNNFVGTIPTLMNIDSPLQYFIVQSNDLAGTIPSTIGNFSSLLWLLLGANNFEGSIPTSIGTIPDLQILDFSYNLLSGTVPASIYNMSELTYLGMGKNSLTGKIPYSIGYTLPSIQTLIMQANQFQGQIPISLANGTNLVVINLRDNAFQGVVPSFGTLPNLVELDLGKNRLEAGDWSFLSSLTNCTQLVRLLLDSNILEGVLPGPGTIASLSKNLELLLLTENKIFGTIPKELEHLTNLSVLYLDRNLLTGNIPVSLGNLQNLFDLRLSQNKLSGQIPRSIGNLNQLSELHLEENYLSGSIPEALGRCKNLEIMNLSYNSFNGTIPREVFTLSSLSRGLDLSHNKLSGRIPLEISGLINLGPLDISNNQLSGQIPSTIGECVHLETLHMEGNRLDGTIPDSFSNLRGITVLDLSQNNLSGEIPRFFDSFNNLRLLNLSFNNLEGQVPTGGIFENASEVFIQGNQKLCASTQMLQVPLCNTNISKQRHNSNVVKTVVFTALPLVLLSCFALILLKKRKKVKQDVHQSCNDGKNFSYADLDKATNGFSSANMVGSGKYGSVYRGVFEFEQQVVAIKVFKLDQHGGPKSFLAECEALRNTRHRNLVSVITACSTFDPIGHEFKALILDYMPNGNLENWLHLNHITYGLNIQLSFASRITIAADIAAALDYLHNYCVPPIVHCDLKPSNVLIDDAMGARLGDFGLSKFLHSYSSSTINSSTSLAGPRGSIGYIAPEYGFGSKISTEGDVYSYGIIILEMLTGKRPTDGMFNDGMSLHKFVEKAFPHNIGKIIDPNIMPNLEDEQHYHETVRILSCITQLAKLGLSCSVEIPKDRPVMQEVYAEVVEIKETFLELQG</sequence>
<evidence type="ECO:0000256" key="29">
    <source>
        <dbReference type="PROSITE-ProRule" id="PRU10141"/>
    </source>
</evidence>
<dbReference type="GO" id="GO:0005789">
    <property type="term" value="C:endoplasmic reticulum membrane"/>
    <property type="evidence" value="ECO:0007669"/>
    <property type="project" value="UniProtKB-SubCell"/>
</dbReference>
<dbReference type="eggNOG" id="ENOG502QPYS">
    <property type="taxonomic scope" value="Eukaryota"/>
</dbReference>
<dbReference type="Pfam" id="PF13855">
    <property type="entry name" value="LRR_8"/>
    <property type="match status" value="2"/>
</dbReference>
<evidence type="ECO:0000256" key="7">
    <source>
        <dbReference type="ARBA" id="ARBA00012513"/>
    </source>
</evidence>
<evidence type="ECO:0000256" key="12">
    <source>
        <dbReference type="ARBA" id="ARBA00022679"/>
    </source>
</evidence>
<dbReference type="PaxDb" id="65489-OBART06G19330.1"/>
<evidence type="ECO:0000256" key="26">
    <source>
        <dbReference type="ARBA" id="ARBA00054320"/>
    </source>
</evidence>
<keyword evidence="33" id="KW-1185">Reference proteome</keyword>
<dbReference type="Gene3D" id="3.80.10.10">
    <property type="entry name" value="Ribonuclease Inhibitor"/>
    <property type="match status" value="5"/>
</dbReference>
<evidence type="ECO:0000256" key="8">
    <source>
        <dbReference type="ARBA" id="ARBA00022475"/>
    </source>
</evidence>
<dbReference type="PROSITE" id="PS00108">
    <property type="entry name" value="PROTEIN_KINASE_ST"/>
    <property type="match status" value="1"/>
</dbReference>
<dbReference type="Gene3D" id="1.10.510.10">
    <property type="entry name" value="Transferase(Phosphotransferase) domain 1"/>
    <property type="match status" value="1"/>
</dbReference>
<dbReference type="PROSITE" id="PS50011">
    <property type="entry name" value="PROTEIN_KINASE_DOM"/>
    <property type="match status" value="1"/>
</dbReference>
<dbReference type="SUPFAM" id="SSF52058">
    <property type="entry name" value="L domain-like"/>
    <property type="match status" value="3"/>
</dbReference>
<evidence type="ECO:0000256" key="20">
    <source>
        <dbReference type="ARBA" id="ARBA00022989"/>
    </source>
</evidence>
<keyword evidence="22" id="KW-0675">Receptor</keyword>
<dbReference type="SMART" id="SM00220">
    <property type="entry name" value="S_TKc"/>
    <property type="match status" value="1"/>
</dbReference>
<dbReference type="InterPro" id="IPR008271">
    <property type="entry name" value="Ser/Thr_kinase_AS"/>
</dbReference>
<dbReference type="FunFam" id="1.10.510.10:FF:000358">
    <property type="entry name" value="Putative leucine-rich repeat receptor-like serine/threonine-protein kinase"/>
    <property type="match status" value="1"/>
</dbReference>
<comment type="catalytic activity">
    <reaction evidence="24">
        <text>L-threonyl-[protein] + ATP = O-phospho-L-threonyl-[protein] + ADP + H(+)</text>
        <dbReference type="Rhea" id="RHEA:46608"/>
        <dbReference type="Rhea" id="RHEA-COMP:11060"/>
        <dbReference type="Rhea" id="RHEA-COMP:11605"/>
        <dbReference type="ChEBI" id="CHEBI:15378"/>
        <dbReference type="ChEBI" id="CHEBI:30013"/>
        <dbReference type="ChEBI" id="CHEBI:30616"/>
        <dbReference type="ChEBI" id="CHEBI:61977"/>
        <dbReference type="ChEBI" id="CHEBI:456216"/>
        <dbReference type="EC" id="2.7.11.1"/>
    </reaction>
</comment>
<evidence type="ECO:0000256" key="16">
    <source>
        <dbReference type="ARBA" id="ARBA00022741"/>
    </source>
</evidence>
<dbReference type="SMART" id="SM00369">
    <property type="entry name" value="LRR_TYP"/>
    <property type="match status" value="11"/>
</dbReference>
<dbReference type="InterPro" id="IPR001611">
    <property type="entry name" value="Leu-rich_rpt"/>
</dbReference>
<dbReference type="PANTHER" id="PTHR48053:SF37">
    <property type="entry name" value="LEUCINE-RICH REPEAT PROTEIN KINASE FAMILY PROTEIN"/>
    <property type="match status" value="1"/>
</dbReference>
<dbReference type="InterPro" id="IPR032675">
    <property type="entry name" value="LRR_dom_sf"/>
</dbReference>
<evidence type="ECO:0000256" key="25">
    <source>
        <dbReference type="ARBA" id="ARBA00048679"/>
    </source>
</evidence>
<comment type="function">
    <text evidence="26">Receptor kinase that detects X.oryzae pv. oryzae protein Ax21 to promote innate immunity. Following X.oryzae pv. oryzae protein Ax21 detection, undergoes cleavage, releasing the processed protein kinase Xa21 chain.</text>
</comment>
<keyword evidence="19 29" id="KW-0067">ATP-binding</keyword>
<keyword evidence="12" id="KW-0808">Transferase</keyword>
<dbReference type="InterPro" id="IPR051716">
    <property type="entry name" value="Plant_RL_S/T_kinase"/>
</dbReference>
<protein>
    <recommendedName>
        <fullName evidence="28">Receptor kinase-like protein Xa21</fullName>
        <ecNumber evidence="7">2.7.11.1</ecNumber>
    </recommendedName>
</protein>
<evidence type="ECO:0000256" key="6">
    <source>
        <dbReference type="ARBA" id="ARBA00008684"/>
    </source>
</evidence>
<evidence type="ECO:0000256" key="24">
    <source>
        <dbReference type="ARBA" id="ARBA00047899"/>
    </source>
</evidence>